<dbReference type="KEGG" id="snk:CP967_30990"/>
<dbReference type="OrthoDB" id="9815836at2"/>
<evidence type="ECO:0000256" key="2">
    <source>
        <dbReference type="ARBA" id="ARBA00007495"/>
    </source>
</evidence>
<name>A0A5J6FHH8_9ACTN</name>
<accession>A0A5J6FHH8</accession>
<feature type="region of interest" description="Disordered" evidence="10">
    <location>
        <begin position="30"/>
        <end position="50"/>
    </location>
</feature>
<dbReference type="SMART" id="SM00633">
    <property type="entry name" value="Glyco_10"/>
    <property type="match status" value="1"/>
</dbReference>
<dbReference type="GO" id="GO:0031176">
    <property type="term" value="F:endo-1,4-beta-xylanase activity"/>
    <property type="evidence" value="ECO:0007669"/>
    <property type="project" value="UniProtKB-EC"/>
</dbReference>
<comment type="similarity">
    <text evidence="2 9">Belongs to the glycosyl hydrolase 10 (cellulase F) family.</text>
</comment>
<proteinExistence type="inferred from homology"/>
<evidence type="ECO:0000256" key="1">
    <source>
        <dbReference type="ARBA" id="ARBA00000681"/>
    </source>
</evidence>
<evidence type="ECO:0000256" key="4">
    <source>
        <dbReference type="ARBA" id="ARBA00022729"/>
    </source>
</evidence>
<keyword evidence="7 9" id="KW-0326">Glycosidase</keyword>
<feature type="signal peptide" evidence="11">
    <location>
        <begin position="1"/>
        <end position="29"/>
    </location>
</feature>
<evidence type="ECO:0000256" key="6">
    <source>
        <dbReference type="ARBA" id="ARBA00023277"/>
    </source>
</evidence>
<feature type="domain" description="GH10" evidence="12">
    <location>
        <begin position="44"/>
        <end position="360"/>
    </location>
</feature>
<feature type="chain" id="PRO_5023915896" description="Beta-xylanase" evidence="11">
    <location>
        <begin position="30"/>
        <end position="368"/>
    </location>
</feature>
<dbReference type="GO" id="GO:0045493">
    <property type="term" value="P:xylan catabolic process"/>
    <property type="evidence" value="ECO:0007669"/>
    <property type="project" value="UniProtKB-KW"/>
</dbReference>
<sequence>MFKATRSAAVGSAAAVLLVSAFTLTSASAATGGAPGHHGKPGPHASQQTLGTLGKKAGLRIGTAVNMDALADDAPYRARVAGEFTSVTAENVMKWEAVEPRRGTYDWAAADELVDFAGKNRQLVRGHTLVWHSQLPAWLTEDAFTADELREILHRHVTEQVTHFKGRIWQWDVVNEAFNEDGTLRDSIWLRKLGPGYIADAFRWAHEADPKARLFINDYNIEGVNAKSDALYDLVSRLRKQRVPVHGVGIQGHLGVQYGAPHDIADNMLRFDELGLETAITEADVRIPMPADSTELEAQAEGYAVMLRGCLLTPGCNAFTLWGFTDTYSWVPDTFPGEGAANVLDEDYAPKPAYGTLRQTLTLAAGRH</sequence>
<dbReference type="RefSeq" id="WP_150491126.1">
    <property type="nucleotide sequence ID" value="NZ_BMUV01000003.1"/>
</dbReference>
<evidence type="ECO:0000256" key="11">
    <source>
        <dbReference type="SAM" id="SignalP"/>
    </source>
</evidence>
<dbReference type="EMBL" id="CP023702">
    <property type="protein sequence ID" value="QEU75808.1"/>
    <property type="molecule type" value="Genomic_DNA"/>
</dbReference>
<keyword evidence="6 9" id="KW-0119">Carbohydrate metabolism</keyword>
<dbReference type="EC" id="3.2.1.8" evidence="9"/>
<evidence type="ECO:0000256" key="10">
    <source>
        <dbReference type="SAM" id="MobiDB-lite"/>
    </source>
</evidence>
<protein>
    <recommendedName>
        <fullName evidence="9">Beta-xylanase</fullName>
        <ecNumber evidence="9">3.2.1.8</ecNumber>
    </recommendedName>
</protein>
<dbReference type="PRINTS" id="PR00134">
    <property type="entry name" value="GLHYDRLASE10"/>
</dbReference>
<dbReference type="InterPro" id="IPR017853">
    <property type="entry name" value="GH"/>
</dbReference>
<dbReference type="SUPFAM" id="SSF51445">
    <property type="entry name" value="(Trans)glycosidases"/>
    <property type="match status" value="1"/>
</dbReference>
<dbReference type="PROSITE" id="PS51760">
    <property type="entry name" value="GH10_2"/>
    <property type="match status" value="1"/>
</dbReference>
<evidence type="ECO:0000259" key="12">
    <source>
        <dbReference type="PROSITE" id="PS51760"/>
    </source>
</evidence>
<organism evidence="13 14">
    <name type="scientific">Streptomyces nitrosporeus</name>
    <dbReference type="NCBI Taxonomy" id="28894"/>
    <lineage>
        <taxon>Bacteria</taxon>
        <taxon>Bacillati</taxon>
        <taxon>Actinomycetota</taxon>
        <taxon>Actinomycetes</taxon>
        <taxon>Kitasatosporales</taxon>
        <taxon>Streptomycetaceae</taxon>
        <taxon>Streptomyces</taxon>
    </lineage>
</organism>
<dbReference type="PANTHER" id="PTHR31490">
    <property type="entry name" value="GLYCOSYL HYDROLASE"/>
    <property type="match status" value="1"/>
</dbReference>
<evidence type="ECO:0000313" key="13">
    <source>
        <dbReference type="EMBL" id="QEU75808.1"/>
    </source>
</evidence>
<keyword evidence="5 9" id="KW-0378">Hydrolase</keyword>
<dbReference type="InterPro" id="IPR044846">
    <property type="entry name" value="GH10"/>
</dbReference>
<evidence type="ECO:0000256" key="7">
    <source>
        <dbReference type="ARBA" id="ARBA00023295"/>
    </source>
</evidence>
<evidence type="ECO:0000256" key="8">
    <source>
        <dbReference type="ARBA" id="ARBA00023326"/>
    </source>
</evidence>
<evidence type="ECO:0000313" key="14">
    <source>
        <dbReference type="Proteomes" id="UP000326178"/>
    </source>
</evidence>
<dbReference type="Gene3D" id="3.20.20.80">
    <property type="entry name" value="Glycosidases"/>
    <property type="match status" value="1"/>
</dbReference>
<keyword evidence="3 13" id="KW-0858">Xylan degradation</keyword>
<dbReference type="Pfam" id="PF00331">
    <property type="entry name" value="Glyco_hydro_10"/>
    <property type="match status" value="1"/>
</dbReference>
<evidence type="ECO:0000256" key="3">
    <source>
        <dbReference type="ARBA" id="ARBA00022651"/>
    </source>
</evidence>
<dbReference type="InterPro" id="IPR001000">
    <property type="entry name" value="GH10_dom"/>
</dbReference>
<gene>
    <name evidence="13" type="ORF">CP967_30990</name>
</gene>
<keyword evidence="8 9" id="KW-0624">Polysaccharide degradation</keyword>
<keyword evidence="14" id="KW-1185">Reference proteome</keyword>
<reference evidence="13 14" key="1">
    <citation type="submission" date="2017-09" db="EMBL/GenBank/DDBJ databases">
        <authorList>
            <person name="Lee N."/>
            <person name="Cho B.-K."/>
        </authorList>
    </citation>
    <scope>NUCLEOTIDE SEQUENCE [LARGE SCALE GENOMIC DNA]</scope>
    <source>
        <strain evidence="13 14">ATCC 12769</strain>
    </source>
</reference>
<evidence type="ECO:0000256" key="5">
    <source>
        <dbReference type="ARBA" id="ARBA00022801"/>
    </source>
</evidence>
<comment type="catalytic activity">
    <reaction evidence="1 9">
        <text>Endohydrolysis of (1-&gt;4)-beta-D-xylosidic linkages in xylans.</text>
        <dbReference type="EC" id="3.2.1.8"/>
    </reaction>
</comment>
<keyword evidence="4 11" id="KW-0732">Signal</keyword>
<evidence type="ECO:0000256" key="9">
    <source>
        <dbReference type="RuleBase" id="RU361174"/>
    </source>
</evidence>
<dbReference type="Proteomes" id="UP000326178">
    <property type="component" value="Chromosome"/>
</dbReference>
<dbReference type="PANTHER" id="PTHR31490:SF88">
    <property type="entry name" value="BETA-XYLANASE"/>
    <property type="match status" value="1"/>
</dbReference>
<dbReference type="AlphaFoldDB" id="A0A5J6FHH8"/>